<proteinExistence type="predicted"/>
<accession>A0A1W9KXQ7</accession>
<organism evidence="1 2">
    <name type="scientific">Rhodoferax ferrireducens</name>
    <dbReference type="NCBI Taxonomy" id="192843"/>
    <lineage>
        <taxon>Bacteria</taxon>
        <taxon>Pseudomonadati</taxon>
        <taxon>Pseudomonadota</taxon>
        <taxon>Betaproteobacteria</taxon>
        <taxon>Burkholderiales</taxon>
        <taxon>Comamonadaceae</taxon>
        <taxon>Rhodoferax</taxon>
    </lineage>
</organism>
<name>A0A1W9KXQ7_9BURK</name>
<gene>
    <name evidence="1" type="ORF">BWK72_05840</name>
</gene>
<dbReference type="EMBL" id="MTEI01000002">
    <property type="protein sequence ID" value="OQW89437.1"/>
    <property type="molecule type" value="Genomic_DNA"/>
</dbReference>
<sequence>MVKLLIIIVGVVAVFWIAKLALRISFNLAAARSPYTLKRDQEQDTVEDADWFGKTGLDDATERELPRYLRRELGEYLDEPGCLTAADLRYLGIHTDARGSAHFWSMPARHNEQSFAYAQLDDNGEVVCLGWGDWQPAG</sequence>
<dbReference type="AlphaFoldDB" id="A0A1W9KXQ7"/>
<evidence type="ECO:0000313" key="1">
    <source>
        <dbReference type="EMBL" id="OQW89437.1"/>
    </source>
</evidence>
<protein>
    <submittedName>
        <fullName evidence="1">Uncharacterized protein</fullName>
    </submittedName>
</protein>
<reference evidence="1 2" key="1">
    <citation type="submission" date="2017-01" db="EMBL/GenBank/DDBJ databases">
        <title>Novel large sulfur bacteria in the metagenomes of groundwater-fed chemosynthetic microbial mats in the Lake Huron basin.</title>
        <authorList>
            <person name="Sharrar A.M."/>
            <person name="Flood B.E."/>
            <person name="Bailey J.V."/>
            <person name="Jones D.S."/>
            <person name="Biddanda B."/>
            <person name="Ruberg S.A."/>
            <person name="Marcus D.N."/>
            <person name="Dick G.J."/>
        </authorList>
    </citation>
    <scope>NUCLEOTIDE SEQUENCE [LARGE SCALE GENOMIC DNA]</scope>
    <source>
        <strain evidence="1">A7</strain>
    </source>
</reference>
<comment type="caution">
    <text evidence="1">The sequence shown here is derived from an EMBL/GenBank/DDBJ whole genome shotgun (WGS) entry which is preliminary data.</text>
</comment>
<dbReference type="Proteomes" id="UP000192505">
    <property type="component" value="Unassembled WGS sequence"/>
</dbReference>
<evidence type="ECO:0000313" key="2">
    <source>
        <dbReference type="Proteomes" id="UP000192505"/>
    </source>
</evidence>